<keyword evidence="2" id="KW-1003">Cell membrane</keyword>
<dbReference type="SUPFAM" id="SSF111331">
    <property type="entry name" value="NAD kinase/diacylglycerol kinase-like"/>
    <property type="match status" value="1"/>
</dbReference>
<dbReference type="InterPro" id="IPR016064">
    <property type="entry name" value="NAD/diacylglycerol_kinase_sf"/>
</dbReference>
<keyword evidence="10" id="KW-1185">Reference proteome</keyword>
<evidence type="ECO:0000256" key="2">
    <source>
        <dbReference type="ARBA" id="ARBA00022475"/>
    </source>
</evidence>
<evidence type="ECO:0000256" key="3">
    <source>
        <dbReference type="ARBA" id="ARBA00022692"/>
    </source>
</evidence>
<gene>
    <name evidence="9" type="ORF">ATK36_1024</name>
</gene>
<accession>A0A2A9G3Q7</accession>
<proteinExistence type="predicted"/>
<keyword evidence="4" id="KW-0378">Hydrolase</keyword>
<keyword evidence="6" id="KW-0472">Membrane</keyword>
<dbReference type="InterPro" id="IPR036938">
    <property type="entry name" value="PAP2/HPO_sf"/>
</dbReference>
<dbReference type="InterPro" id="IPR000326">
    <property type="entry name" value="PAP2/HPO"/>
</dbReference>
<evidence type="ECO:0000313" key="9">
    <source>
        <dbReference type="EMBL" id="PFG57440.1"/>
    </source>
</evidence>
<dbReference type="PANTHER" id="PTHR14969:SF62">
    <property type="entry name" value="DECAPRENYLPHOSPHORYL-5-PHOSPHORIBOSE PHOSPHATASE RV3807C-RELATED"/>
    <property type="match status" value="1"/>
</dbReference>
<evidence type="ECO:0000256" key="4">
    <source>
        <dbReference type="ARBA" id="ARBA00022801"/>
    </source>
</evidence>
<dbReference type="EMBL" id="PDJK01000001">
    <property type="protein sequence ID" value="PFG57440.1"/>
    <property type="molecule type" value="Genomic_DNA"/>
</dbReference>
<dbReference type="GO" id="GO:0016301">
    <property type="term" value="F:kinase activity"/>
    <property type="evidence" value="ECO:0007669"/>
    <property type="project" value="InterPro"/>
</dbReference>
<dbReference type="Pfam" id="PF00781">
    <property type="entry name" value="DAGK_cat"/>
    <property type="match status" value="1"/>
</dbReference>
<dbReference type="GO" id="GO:0016787">
    <property type="term" value="F:hydrolase activity"/>
    <property type="evidence" value="ECO:0007669"/>
    <property type="project" value="UniProtKB-KW"/>
</dbReference>
<comment type="subcellular location">
    <subcellularLocation>
        <location evidence="1">Cell membrane</location>
        <topology evidence="1">Multi-pass membrane protein</topology>
    </subcellularLocation>
</comment>
<dbReference type="SMART" id="SM00014">
    <property type="entry name" value="acidPPc"/>
    <property type="match status" value="1"/>
</dbReference>
<evidence type="ECO:0000256" key="7">
    <source>
        <dbReference type="SAM" id="MobiDB-lite"/>
    </source>
</evidence>
<evidence type="ECO:0000256" key="6">
    <source>
        <dbReference type="ARBA" id="ARBA00023136"/>
    </source>
</evidence>
<dbReference type="SMART" id="SM00046">
    <property type="entry name" value="DAGKc"/>
    <property type="match status" value="1"/>
</dbReference>
<dbReference type="SUPFAM" id="SSF48317">
    <property type="entry name" value="Acid phosphatase/Vanadium-dependent haloperoxidase"/>
    <property type="match status" value="1"/>
</dbReference>
<dbReference type="Gene3D" id="2.60.200.40">
    <property type="match status" value="1"/>
</dbReference>
<dbReference type="GO" id="GO:0005886">
    <property type="term" value="C:plasma membrane"/>
    <property type="evidence" value="ECO:0007669"/>
    <property type="project" value="UniProtKB-SubCell"/>
</dbReference>
<evidence type="ECO:0000259" key="8">
    <source>
        <dbReference type="PROSITE" id="PS50146"/>
    </source>
</evidence>
<dbReference type="RefSeq" id="WP_098510023.1">
    <property type="nucleotide sequence ID" value="NZ_JBIAKZ010000006.1"/>
</dbReference>
<name>A0A2A9G3Q7_9PSEU</name>
<dbReference type="InterPro" id="IPR017438">
    <property type="entry name" value="ATP-NAD_kinase_N"/>
</dbReference>
<dbReference type="InterPro" id="IPR001206">
    <property type="entry name" value="Diacylglycerol_kinase_cat_dom"/>
</dbReference>
<feature type="domain" description="DAGKc" evidence="8">
    <location>
        <begin position="236"/>
        <end position="339"/>
    </location>
</feature>
<organism evidence="9 10">
    <name type="scientific">Amycolatopsis sulphurea</name>
    <dbReference type="NCBI Taxonomy" id="76022"/>
    <lineage>
        <taxon>Bacteria</taxon>
        <taxon>Bacillati</taxon>
        <taxon>Actinomycetota</taxon>
        <taxon>Actinomycetes</taxon>
        <taxon>Pseudonocardiales</taxon>
        <taxon>Pseudonocardiaceae</taxon>
        <taxon>Amycolatopsis</taxon>
    </lineage>
</organism>
<dbReference type="PROSITE" id="PS50146">
    <property type="entry name" value="DAGK"/>
    <property type="match status" value="1"/>
</dbReference>
<evidence type="ECO:0000256" key="1">
    <source>
        <dbReference type="ARBA" id="ARBA00004651"/>
    </source>
</evidence>
<dbReference type="PANTHER" id="PTHR14969">
    <property type="entry name" value="SPHINGOSINE-1-PHOSPHATE PHOSPHOHYDROLASE"/>
    <property type="match status" value="1"/>
</dbReference>
<dbReference type="Gene3D" id="3.40.50.10330">
    <property type="entry name" value="Probable inorganic polyphosphate/atp-NAD kinase, domain 1"/>
    <property type="match status" value="1"/>
</dbReference>
<keyword evidence="3" id="KW-0812">Transmembrane</keyword>
<dbReference type="CDD" id="cd01610">
    <property type="entry name" value="PAP2_like"/>
    <property type="match status" value="1"/>
</dbReference>
<reference evidence="9 10" key="1">
    <citation type="submission" date="2017-10" db="EMBL/GenBank/DDBJ databases">
        <title>Sequencing the genomes of 1000 actinobacteria strains.</title>
        <authorList>
            <person name="Klenk H.-P."/>
        </authorList>
    </citation>
    <scope>NUCLEOTIDE SEQUENCE [LARGE SCALE GENOMIC DNA]</scope>
    <source>
        <strain evidence="9 10">DSM 46092</strain>
    </source>
</reference>
<dbReference type="Pfam" id="PF01569">
    <property type="entry name" value="PAP2"/>
    <property type="match status" value="1"/>
</dbReference>
<keyword evidence="5" id="KW-1133">Transmembrane helix</keyword>
<dbReference type="Gene3D" id="1.20.144.10">
    <property type="entry name" value="Phosphatidic acid phosphatase type 2/haloperoxidase"/>
    <property type="match status" value="1"/>
</dbReference>
<dbReference type="AlphaFoldDB" id="A0A2A9G3Q7"/>
<evidence type="ECO:0000313" key="10">
    <source>
        <dbReference type="Proteomes" id="UP000243542"/>
    </source>
</evidence>
<dbReference type="Proteomes" id="UP000243542">
    <property type="component" value="Unassembled WGS sequence"/>
</dbReference>
<feature type="region of interest" description="Disordered" evidence="7">
    <location>
        <begin position="110"/>
        <end position="129"/>
    </location>
</feature>
<comment type="caution">
    <text evidence="9">The sequence shown here is derived from an EMBL/GenBank/DDBJ whole genome shotgun (WGS) entry which is preliminary data.</text>
</comment>
<protein>
    <submittedName>
        <fullName evidence="9">Undecaprenyl-diphosphatase</fullName>
    </submittedName>
</protein>
<sequence>MDDPDPLPRPRPASPLHRFGEAFRQVGAHDRELVRRSAALPRTGADDLLTLLSRSADKSRLWWGVAAVLAVRKGPARRGALRGIAAVAGASAAANLVGKPLFPRRRPAAHEVPAHRRLRRPPTSSSFPSGHAASAAAFATAVAMESPRAGLALFPLAGLVAYSRVHTGVHWPSDVGAGLVIGAAAATLTRHWWPLRPEMRARTAHQAEAPLMVDGEDMLALVNPRSGIDGQDPAEDVRYAWPKAVLRYPDPGRDLRDQLAEEIDAHGGVRALGVAGGDGTVASVASLAAERGLPLALIPTGTLNHFARDVGVRSMPDADEATEGGHAVGIDLGEVEISGAGGPGHRWFVNTASLGGYPEMVRIREKLQEKHPKWPSAAIALARVLRRAKPLHAELNGEPVAFWLLFVGNGTYAPKGFAPSRRPALDTGLLDVRYLRADLPYSRARFLLAMLTGSLHASHVYRQHDLPDLHVRLRDGHRRVATDGEVGPLGREFRFRSRPSALTIYRNPDPAE</sequence>
<evidence type="ECO:0000256" key="5">
    <source>
        <dbReference type="ARBA" id="ARBA00022989"/>
    </source>
</evidence>